<sequence length="146" mass="16042">MESQVSFWSHFLSQCRVPSGVADRGEEHRRLDTGHRPWAIAVGSQSHIGCGNKQLPAVKQMAAVEKQPSESPAAALRAAPHPLPGRRLSLLGGRIGTGPLTDVFLWAPPFIHSVAHGHTHAHEPVYANTYVHNTHILHVYHIQWAP</sequence>
<dbReference type="AlphaFoldDB" id="A0A9Q1I0U4"/>
<evidence type="ECO:0000313" key="1">
    <source>
        <dbReference type="EMBL" id="KAJ8274627.1"/>
    </source>
</evidence>
<reference evidence="1" key="1">
    <citation type="journal article" date="2023" name="Science">
        <title>Genome structures resolve the early diversification of teleost fishes.</title>
        <authorList>
            <person name="Parey E."/>
            <person name="Louis A."/>
            <person name="Montfort J."/>
            <person name="Bouchez O."/>
            <person name="Roques C."/>
            <person name="Iampietro C."/>
            <person name="Lluch J."/>
            <person name="Castinel A."/>
            <person name="Donnadieu C."/>
            <person name="Desvignes T."/>
            <person name="Floi Bucao C."/>
            <person name="Jouanno E."/>
            <person name="Wen M."/>
            <person name="Mejri S."/>
            <person name="Dirks R."/>
            <person name="Jansen H."/>
            <person name="Henkel C."/>
            <person name="Chen W.J."/>
            <person name="Zahm M."/>
            <person name="Cabau C."/>
            <person name="Klopp C."/>
            <person name="Thompson A.W."/>
            <person name="Robinson-Rechavi M."/>
            <person name="Braasch I."/>
            <person name="Lecointre G."/>
            <person name="Bobe J."/>
            <person name="Postlethwait J.H."/>
            <person name="Berthelot C."/>
            <person name="Roest Crollius H."/>
            <person name="Guiguen Y."/>
        </authorList>
    </citation>
    <scope>NUCLEOTIDE SEQUENCE</scope>
    <source>
        <strain evidence="1">Concon-B</strain>
    </source>
</reference>
<evidence type="ECO:0000313" key="2">
    <source>
        <dbReference type="Proteomes" id="UP001152803"/>
    </source>
</evidence>
<feature type="non-terminal residue" evidence="1">
    <location>
        <position position="146"/>
    </location>
</feature>
<organism evidence="1 2">
    <name type="scientific">Conger conger</name>
    <name type="common">Conger eel</name>
    <name type="synonym">Muraena conger</name>
    <dbReference type="NCBI Taxonomy" id="82655"/>
    <lineage>
        <taxon>Eukaryota</taxon>
        <taxon>Metazoa</taxon>
        <taxon>Chordata</taxon>
        <taxon>Craniata</taxon>
        <taxon>Vertebrata</taxon>
        <taxon>Euteleostomi</taxon>
        <taxon>Actinopterygii</taxon>
        <taxon>Neopterygii</taxon>
        <taxon>Teleostei</taxon>
        <taxon>Anguilliformes</taxon>
        <taxon>Congridae</taxon>
        <taxon>Conger</taxon>
    </lineage>
</organism>
<accession>A0A9Q1I0U4</accession>
<protein>
    <submittedName>
        <fullName evidence="1">Uncharacterized protein</fullName>
    </submittedName>
</protein>
<keyword evidence="2" id="KW-1185">Reference proteome</keyword>
<comment type="caution">
    <text evidence="1">The sequence shown here is derived from an EMBL/GenBank/DDBJ whole genome shotgun (WGS) entry which is preliminary data.</text>
</comment>
<proteinExistence type="predicted"/>
<name>A0A9Q1I0U4_CONCO</name>
<gene>
    <name evidence="1" type="ORF">COCON_G00092520</name>
</gene>
<dbReference type="Proteomes" id="UP001152803">
    <property type="component" value="Unassembled WGS sequence"/>
</dbReference>
<dbReference type="EMBL" id="JAFJMO010000006">
    <property type="protein sequence ID" value="KAJ8274627.1"/>
    <property type="molecule type" value="Genomic_DNA"/>
</dbReference>